<proteinExistence type="predicted"/>
<gene>
    <name evidence="1" type="ORF">Bca52824_089393</name>
</gene>
<evidence type="ECO:0000313" key="2">
    <source>
        <dbReference type="Proteomes" id="UP000886595"/>
    </source>
</evidence>
<name>A0A8X7TPJ4_BRACI</name>
<dbReference type="AlphaFoldDB" id="A0A8X7TPJ4"/>
<dbReference type="EMBL" id="JAAMPC010000017">
    <property type="protein sequence ID" value="KAG2249765.1"/>
    <property type="molecule type" value="Genomic_DNA"/>
</dbReference>
<sequence>MKIKAALVPKETGFGVVELMAERHVYVLQRQTRGRSVAIPASFKICEADKGIKGESFGRDNFGFEVGASVLPALHYGNKQAIGEKRK</sequence>
<protein>
    <submittedName>
        <fullName evidence="1">Uncharacterized protein</fullName>
    </submittedName>
</protein>
<dbReference type="Proteomes" id="UP000886595">
    <property type="component" value="Unassembled WGS sequence"/>
</dbReference>
<organism evidence="1 2">
    <name type="scientific">Brassica carinata</name>
    <name type="common">Ethiopian mustard</name>
    <name type="synonym">Abyssinian cabbage</name>
    <dbReference type="NCBI Taxonomy" id="52824"/>
    <lineage>
        <taxon>Eukaryota</taxon>
        <taxon>Viridiplantae</taxon>
        <taxon>Streptophyta</taxon>
        <taxon>Embryophyta</taxon>
        <taxon>Tracheophyta</taxon>
        <taxon>Spermatophyta</taxon>
        <taxon>Magnoliopsida</taxon>
        <taxon>eudicotyledons</taxon>
        <taxon>Gunneridae</taxon>
        <taxon>Pentapetalae</taxon>
        <taxon>rosids</taxon>
        <taxon>malvids</taxon>
        <taxon>Brassicales</taxon>
        <taxon>Brassicaceae</taxon>
        <taxon>Brassiceae</taxon>
        <taxon>Brassica</taxon>
    </lineage>
</organism>
<reference evidence="1 2" key="1">
    <citation type="submission" date="2020-02" db="EMBL/GenBank/DDBJ databases">
        <authorList>
            <person name="Ma Q."/>
            <person name="Huang Y."/>
            <person name="Song X."/>
            <person name="Pei D."/>
        </authorList>
    </citation>
    <scope>NUCLEOTIDE SEQUENCE [LARGE SCALE GENOMIC DNA]</scope>
    <source>
        <strain evidence="1">Sxm20200214</strain>
        <tissue evidence="1">Leaf</tissue>
    </source>
</reference>
<evidence type="ECO:0000313" key="1">
    <source>
        <dbReference type="EMBL" id="KAG2249765.1"/>
    </source>
</evidence>
<comment type="caution">
    <text evidence="1">The sequence shown here is derived from an EMBL/GenBank/DDBJ whole genome shotgun (WGS) entry which is preliminary data.</text>
</comment>
<keyword evidence="2" id="KW-1185">Reference proteome</keyword>
<accession>A0A8X7TPJ4</accession>